<sequence length="503" mass="59329">MFLLYFIILLFLCTEAKGENYEYIFRDSSLLHEVQMRKVFDDPEEFLRLKLLKPQREILFEYRELRISSVPTHKRKSILKKFIKKNFENISGLEHWIPPDFKKSPKILGNIQDSEFFQTLKKFNRAWMKNGRKLTKDVMEHPEHYSFILVPKPFFVSSEKKHEMGYWESFWIFQGLMACDMVESARNQMENIFSIIDKLGYCPPYNRVYYKGRTSPPMLPFMMSSYLERTNDTDFLAKHIGRMDSDLTSWIRQRLTLLQTPFHYFFIVVEEWLTSVRPEHYLEDIERLMNYKPRSTPGPREMLWDVDSSVVMTSVFFTAVTEASARLMVPWLREYGYKAKARYFQNISREMNYTLQNLLQISNCWRDLHIDEGFLPETSFSLTPMWLGVATLPCASAQQIPISTGPEAIYSSRTQALNWISDICKVHVENLVDIASAFHIAKTIPDLFLEHRSKVESAKVKPPSMSMLVFAVIFFRYLLSLPLGTILKEYFNSQTGENENDRQ</sequence>
<evidence type="ECO:0000313" key="8">
    <source>
        <dbReference type="EMBL" id="CAH1399386.1"/>
    </source>
</evidence>
<dbReference type="Gene3D" id="1.50.10.10">
    <property type="match status" value="1"/>
</dbReference>
<reference evidence="8" key="1">
    <citation type="submission" date="2022-01" db="EMBL/GenBank/DDBJ databases">
        <authorList>
            <person name="King R."/>
        </authorList>
    </citation>
    <scope>NUCLEOTIDE SEQUENCE</scope>
</reference>
<name>A0A9P0MQK7_NEZVI</name>
<dbReference type="GO" id="GO:0005993">
    <property type="term" value="P:trehalose catabolic process"/>
    <property type="evidence" value="ECO:0007669"/>
    <property type="project" value="TreeGrafter"/>
</dbReference>
<dbReference type="PANTHER" id="PTHR23403:SF1">
    <property type="entry name" value="TREHALASE"/>
    <property type="match status" value="1"/>
</dbReference>
<evidence type="ECO:0000256" key="6">
    <source>
        <dbReference type="ARBA" id="ARBA00031637"/>
    </source>
</evidence>
<dbReference type="OrthoDB" id="6603436at2759"/>
<dbReference type="Proteomes" id="UP001152798">
    <property type="component" value="Chromosome 4"/>
</dbReference>
<evidence type="ECO:0000256" key="7">
    <source>
        <dbReference type="SAM" id="SignalP"/>
    </source>
</evidence>
<protein>
    <recommendedName>
        <fullName evidence="4">Trehalase</fullName>
        <ecNumber evidence="3">3.2.1.28</ecNumber>
    </recommendedName>
    <alternativeName>
        <fullName evidence="5">Alpha,alpha-trehalase</fullName>
    </alternativeName>
    <alternativeName>
        <fullName evidence="6">Alpha,alpha-trehalose glucohydrolase</fullName>
    </alternativeName>
</protein>
<evidence type="ECO:0000256" key="2">
    <source>
        <dbReference type="ARBA" id="ARBA00005615"/>
    </source>
</evidence>
<organism evidence="8 9">
    <name type="scientific">Nezara viridula</name>
    <name type="common">Southern green stink bug</name>
    <name type="synonym">Cimex viridulus</name>
    <dbReference type="NCBI Taxonomy" id="85310"/>
    <lineage>
        <taxon>Eukaryota</taxon>
        <taxon>Metazoa</taxon>
        <taxon>Ecdysozoa</taxon>
        <taxon>Arthropoda</taxon>
        <taxon>Hexapoda</taxon>
        <taxon>Insecta</taxon>
        <taxon>Pterygota</taxon>
        <taxon>Neoptera</taxon>
        <taxon>Paraneoptera</taxon>
        <taxon>Hemiptera</taxon>
        <taxon>Heteroptera</taxon>
        <taxon>Panheteroptera</taxon>
        <taxon>Pentatomomorpha</taxon>
        <taxon>Pentatomoidea</taxon>
        <taxon>Pentatomidae</taxon>
        <taxon>Pentatominae</taxon>
        <taxon>Nezara</taxon>
    </lineage>
</organism>
<evidence type="ECO:0000256" key="4">
    <source>
        <dbReference type="ARBA" id="ARBA00019905"/>
    </source>
</evidence>
<feature type="signal peptide" evidence="7">
    <location>
        <begin position="1"/>
        <end position="18"/>
    </location>
</feature>
<dbReference type="SUPFAM" id="SSF48208">
    <property type="entry name" value="Six-hairpin glycosidases"/>
    <property type="match status" value="1"/>
</dbReference>
<dbReference type="InterPro" id="IPR012341">
    <property type="entry name" value="6hp_glycosidase-like_sf"/>
</dbReference>
<dbReference type="Pfam" id="PF01204">
    <property type="entry name" value="Trehalase"/>
    <property type="match status" value="1"/>
</dbReference>
<evidence type="ECO:0000256" key="3">
    <source>
        <dbReference type="ARBA" id="ARBA00012757"/>
    </source>
</evidence>
<dbReference type="AlphaFoldDB" id="A0A9P0MQK7"/>
<proteinExistence type="inferred from homology"/>
<dbReference type="PANTHER" id="PTHR23403">
    <property type="entry name" value="TREHALASE"/>
    <property type="match status" value="1"/>
</dbReference>
<dbReference type="GO" id="GO:0004555">
    <property type="term" value="F:alpha,alpha-trehalase activity"/>
    <property type="evidence" value="ECO:0007669"/>
    <property type="project" value="UniProtKB-EC"/>
</dbReference>
<gene>
    <name evidence="8" type="ORF">NEZAVI_LOCUS8845</name>
</gene>
<comment type="catalytic activity">
    <reaction evidence="1">
        <text>alpha,alpha-trehalose + H2O = alpha-D-glucose + beta-D-glucose</text>
        <dbReference type="Rhea" id="RHEA:32675"/>
        <dbReference type="ChEBI" id="CHEBI:15377"/>
        <dbReference type="ChEBI" id="CHEBI:15903"/>
        <dbReference type="ChEBI" id="CHEBI:16551"/>
        <dbReference type="ChEBI" id="CHEBI:17925"/>
        <dbReference type="EC" id="3.2.1.28"/>
    </reaction>
</comment>
<dbReference type="InterPro" id="IPR001661">
    <property type="entry name" value="Glyco_hydro_37"/>
</dbReference>
<dbReference type="EMBL" id="OV725080">
    <property type="protein sequence ID" value="CAH1399386.1"/>
    <property type="molecule type" value="Genomic_DNA"/>
</dbReference>
<dbReference type="EC" id="3.2.1.28" evidence="3"/>
<dbReference type="InterPro" id="IPR008928">
    <property type="entry name" value="6-hairpin_glycosidase_sf"/>
</dbReference>
<feature type="chain" id="PRO_5040393356" description="Trehalase" evidence="7">
    <location>
        <begin position="19"/>
        <end position="503"/>
    </location>
</feature>
<keyword evidence="7" id="KW-0732">Signal</keyword>
<comment type="similarity">
    <text evidence="2">Belongs to the glycosyl hydrolase 37 family.</text>
</comment>
<accession>A0A9P0MQK7</accession>
<keyword evidence="9" id="KW-1185">Reference proteome</keyword>
<evidence type="ECO:0000256" key="5">
    <source>
        <dbReference type="ARBA" id="ARBA00030473"/>
    </source>
</evidence>
<evidence type="ECO:0000313" key="9">
    <source>
        <dbReference type="Proteomes" id="UP001152798"/>
    </source>
</evidence>
<evidence type="ECO:0000256" key="1">
    <source>
        <dbReference type="ARBA" id="ARBA00001576"/>
    </source>
</evidence>